<evidence type="ECO:0000256" key="2">
    <source>
        <dbReference type="ARBA" id="ARBA00022679"/>
    </source>
</evidence>
<feature type="domain" description="4'-phosphopantetheinyl transferase" evidence="3">
    <location>
        <begin position="74"/>
        <end position="148"/>
    </location>
</feature>
<comment type="similarity">
    <text evidence="1">Belongs to the P-Pant transferase superfamily. Gsp/Sfp/HetI/AcpT family.</text>
</comment>
<gene>
    <name evidence="4" type="ORF">EDI28_02115</name>
</gene>
<dbReference type="Proteomes" id="UP000287563">
    <property type="component" value="Unassembled WGS sequence"/>
</dbReference>
<dbReference type="SUPFAM" id="SSF56214">
    <property type="entry name" value="4'-phosphopantetheinyl transferase"/>
    <property type="match status" value="2"/>
</dbReference>
<keyword evidence="5" id="KW-1185">Reference proteome</keyword>
<dbReference type="GO" id="GO:0005829">
    <property type="term" value="C:cytosol"/>
    <property type="evidence" value="ECO:0007669"/>
    <property type="project" value="TreeGrafter"/>
</dbReference>
<accession>A0A444JUX0</accession>
<dbReference type="GO" id="GO:0008897">
    <property type="term" value="F:holo-[acyl-carrier-protein] synthase activity"/>
    <property type="evidence" value="ECO:0007669"/>
    <property type="project" value="InterPro"/>
</dbReference>
<dbReference type="InterPro" id="IPR008278">
    <property type="entry name" value="4-PPantetheinyl_Trfase_dom"/>
</dbReference>
<dbReference type="OrthoDB" id="9808281at2"/>
<dbReference type="PANTHER" id="PTHR12215:SF10">
    <property type="entry name" value="L-AMINOADIPATE-SEMIALDEHYDE DEHYDROGENASE-PHOSPHOPANTETHEINYL TRANSFERASE"/>
    <property type="match status" value="1"/>
</dbReference>
<keyword evidence="2 4" id="KW-0808">Transferase</keyword>
<dbReference type="PANTHER" id="PTHR12215">
    <property type="entry name" value="PHOSPHOPANTETHEINE TRANSFERASE"/>
    <property type="match status" value="1"/>
</dbReference>
<dbReference type="Pfam" id="PF01648">
    <property type="entry name" value="ACPS"/>
    <property type="match status" value="1"/>
</dbReference>
<protein>
    <submittedName>
        <fullName evidence="4">4'-phosphopantetheinyl transferase superfamily protein</fullName>
    </submittedName>
</protein>
<dbReference type="EMBL" id="RJLM01000001">
    <property type="protein sequence ID" value="RWX56863.1"/>
    <property type="molecule type" value="Genomic_DNA"/>
</dbReference>
<dbReference type="InterPro" id="IPR050559">
    <property type="entry name" value="P-Pant_transferase_sf"/>
</dbReference>
<dbReference type="InterPro" id="IPR037143">
    <property type="entry name" value="4-PPantetheinyl_Trfase_dom_sf"/>
</dbReference>
<dbReference type="GO" id="GO:0000287">
    <property type="term" value="F:magnesium ion binding"/>
    <property type="evidence" value="ECO:0007669"/>
    <property type="project" value="InterPro"/>
</dbReference>
<dbReference type="GO" id="GO:0019878">
    <property type="term" value="P:lysine biosynthetic process via aminoadipic acid"/>
    <property type="evidence" value="ECO:0007669"/>
    <property type="project" value="TreeGrafter"/>
</dbReference>
<sequence length="247" mass="27771">MREQALYVRGCLRVILSQFATVLPHEWRFEYGEKGKPRLCEKQRKFTGLEFNLSHSGDHLLVGIIKSGKEPIALGVDIEHARASLDIYPILNNYFSPQEADTLLALPSEWQSPRFFDLWVLKESVIKATGLGLAQSLKSFEFDLSTVRADRQEKLPLVDSGAVAGPDCCGELELYRDIGLRLIDDSVHTEALSTQWQICLGRVDEQYRFAVALSDSAKPLQPMKVLQMQIEACWLSPSQLLALHSIG</sequence>
<evidence type="ECO:0000313" key="4">
    <source>
        <dbReference type="EMBL" id="RWX56863.1"/>
    </source>
</evidence>
<dbReference type="Gene3D" id="3.90.470.20">
    <property type="entry name" value="4'-phosphopantetheinyl transferase domain"/>
    <property type="match status" value="1"/>
</dbReference>
<organism evidence="4 5">
    <name type="scientific">Photobacterium chitinilyticum</name>
    <dbReference type="NCBI Taxonomy" id="2485123"/>
    <lineage>
        <taxon>Bacteria</taxon>
        <taxon>Pseudomonadati</taxon>
        <taxon>Pseudomonadota</taxon>
        <taxon>Gammaproteobacteria</taxon>
        <taxon>Vibrionales</taxon>
        <taxon>Vibrionaceae</taxon>
        <taxon>Photobacterium</taxon>
    </lineage>
</organism>
<name>A0A444JUX0_9GAMM</name>
<comment type="caution">
    <text evidence="4">The sequence shown here is derived from an EMBL/GenBank/DDBJ whole genome shotgun (WGS) entry which is preliminary data.</text>
</comment>
<evidence type="ECO:0000259" key="3">
    <source>
        <dbReference type="Pfam" id="PF01648"/>
    </source>
</evidence>
<evidence type="ECO:0000313" key="5">
    <source>
        <dbReference type="Proteomes" id="UP000287563"/>
    </source>
</evidence>
<evidence type="ECO:0000256" key="1">
    <source>
        <dbReference type="ARBA" id="ARBA00010990"/>
    </source>
</evidence>
<reference evidence="4 5" key="1">
    <citation type="submission" date="2018-11" db="EMBL/GenBank/DDBJ databases">
        <title>Photobacterium sp. BEI247 sp. nov., a marine bacterium isolated from Yongle Blue Hole in the South China Sea.</title>
        <authorList>
            <person name="Wang X."/>
        </authorList>
    </citation>
    <scope>NUCLEOTIDE SEQUENCE [LARGE SCALE GENOMIC DNA]</scope>
    <source>
        <strain evidence="5">BEI247</strain>
    </source>
</reference>
<dbReference type="AlphaFoldDB" id="A0A444JUX0"/>
<proteinExistence type="inferred from homology"/>